<gene>
    <name evidence="3" type="ORF">ENM11_06140</name>
</gene>
<dbReference type="PRINTS" id="PR01713">
    <property type="entry name" value="NUCEPIMERASE"/>
</dbReference>
<dbReference type="EMBL" id="DRWN01000051">
    <property type="protein sequence ID" value="HHK68714.1"/>
    <property type="molecule type" value="Genomic_DNA"/>
</dbReference>
<evidence type="ECO:0000313" key="3">
    <source>
        <dbReference type="EMBL" id="HHK68714.1"/>
    </source>
</evidence>
<dbReference type="Gene3D" id="3.40.50.720">
    <property type="entry name" value="NAD(P)-binding Rossmann-like Domain"/>
    <property type="match status" value="1"/>
</dbReference>
<organism evidence="3">
    <name type="scientific">Caldiarchaeum subterraneum</name>
    <dbReference type="NCBI Taxonomy" id="311458"/>
    <lineage>
        <taxon>Archaea</taxon>
        <taxon>Nitrososphaerota</taxon>
        <taxon>Candidatus Caldarchaeales</taxon>
        <taxon>Candidatus Caldarchaeaceae</taxon>
        <taxon>Candidatus Caldarchaeum</taxon>
    </lineage>
</organism>
<dbReference type="AlphaFoldDB" id="A0A7C5QJW0"/>
<dbReference type="InterPro" id="IPR036291">
    <property type="entry name" value="NAD(P)-bd_dom_sf"/>
</dbReference>
<comment type="caution">
    <text evidence="3">The sequence shown here is derived from an EMBL/GenBank/DDBJ whole genome shotgun (WGS) entry which is preliminary data.</text>
</comment>
<dbReference type="Pfam" id="PF01370">
    <property type="entry name" value="Epimerase"/>
    <property type="match status" value="1"/>
</dbReference>
<reference evidence="3" key="1">
    <citation type="journal article" date="2020" name="mSystems">
        <title>Genome- and Community-Level Interaction Insights into Carbon Utilization and Element Cycling Functions of Hydrothermarchaeota in Hydrothermal Sediment.</title>
        <authorList>
            <person name="Zhou Z."/>
            <person name="Liu Y."/>
            <person name="Xu W."/>
            <person name="Pan J."/>
            <person name="Luo Z.H."/>
            <person name="Li M."/>
        </authorList>
    </citation>
    <scope>NUCLEOTIDE SEQUENCE [LARGE SCALE GENOMIC DNA]</scope>
    <source>
        <strain evidence="3">SpSt-1056</strain>
    </source>
</reference>
<evidence type="ECO:0000256" key="1">
    <source>
        <dbReference type="ARBA" id="ARBA00007637"/>
    </source>
</evidence>
<dbReference type="PANTHER" id="PTHR43725:SF53">
    <property type="entry name" value="UDP-ARABINOSE 4-EPIMERASE 1"/>
    <property type="match status" value="1"/>
</dbReference>
<protein>
    <submittedName>
        <fullName evidence="3">SDR family NAD(P)-dependent oxidoreductase</fullName>
    </submittedName>
</protein>
<feature type="domain" description="NAD-dependent epimerase/dehydratase" evidence="2">
    <location>
        <begin position="31"/>
        <end position="263"/>
    </location>
</feature>
<accession>A0A7C5QJW0</accession>
<evidence type="ECO:0000259" key="2">
    <source>
        <dbReference type="Pfam" id="PF01370"/>
    </source>
</evidence>
<dbReference type="PANTHER" id="PTHR43725">
    <property type="entry name" value="UDP-GLUCOSE 4-EPIMERASE"/>
    <property type="match status" value="1"/>
</dbReference>
<proteinExistence type="inferred from homology"/>
<name>A0A7C5QJW0_CALS0</name>
<dbReference type="SUPFAM" id="SSF51735">
    <property type="entry name" value="NAD(P)-binding Rossmann-fold domains"/>
    <property type="match status" value="1"/>
</dbReference>
<comment type="similarity">
    <text evidence="1">Belongs to the NAD(P)-dependent epimerase/dehydratase family.</text>
</comment>
<sequence>MRKTLTRWFWRTFPGTLCSPNTWRFTGLSKVVVTGGAGFIGSYVVRKFLEEGWSVTVVDDFSTGERENLPLHPNLEIKLHDITVREGLDELLKHADAVIHLAAISSVPACEQNIARSFEVNVKGVENIAKASLRSGVGLIVFSSSAAVYGADGEHSESSPTRPMSVYGHTKLLGETILRCLSDEKNVKVAVLRIFNVYGRLRAGKGFLGVVDQFIEDAAADRPLKIYGDGRQVRDFIHVDDVADAVFSAVEKTSAGCEVYNIGSGSGLTVAEVAQHVLESFHRNASNIVYHPARVGDIRYSVANISKAVEKLGFNPKRSLKTYIEDRARGAVSNGLIG</sequence>
<dbReference type="InterPro" id="IPR001509">
    <property type="entry name" value="Epimerase_deHydtase"/>
</dbReference>